<dbReference type="SMART" id="SM00448">
    <property type="entry name" value="REC"/>
    <property type="match status" value="1"/>
</dbReference>
<dbReference type="SMART" id="SM00091">
    <property type="entry name" value="PAS"/>
    <property type="match status" value="1"/>
</dbReference>
<dbReference type="InterPro" id="IPR036890">
    <property type="entry name" value="HATPase_C_sf"/>
</dbReference>
<evidence type="ECO:0000259" key="8">
    <source>
        <dbReference type="PROSITE" id="PS50112"/>
    </source>
</evidence>
<accession>A0A2N9AZ12</accession>
<feature type="domain" description="MHYT" evidence="10">
    <location>
        <begin position="7"/>
        <end position="196"/>
    </location>
</feature>
<feature type="transmembrane region" description="Helical" evidence="5">
    <location>
        <begin position="79"/>
        <end position="100"/>
    </location>
</feature>
<dbReference type="Pfam" id="PF00512">
    <property type="entry name" value="HisKA"/>
    <property type="match status" value="1"/>
</dbReference>
<dbReference type="InterPro" id="IPR035965">
    <property type="entry name" value="PAS-like_dom_sf"/>
</dbReference>
<gene>
    <name evidence="11" type="ORF">TK0001_6001</name>
</gene>
<feature type="domain" description="Histidine kinase" evidence="6">
    <location>
        <begin position="393"/>
        <end position="613"/>
    </location>
</feature>
<feature type="domain" description="PAC" evidence="9">
    <location>
        <begin position="328"/>
        <end position="380"/>
    </location>
</feature>
<evidence type="ECO:0000313" key="12">
    <source>
        <dbReference type="Proteomes" id="UP000233769"/>
    </source>
</evidence>
<dbReference type="PROSITE" id="PS50112">
    <property type="entry name" value="PAS"/>
    <property type="match status" value="1"/>
</dbReference>
<feature type="transmembrane region" description="Helical" evidence="5">
    <location>
        <begin position="107"/>
        <end position="126"/>
    </location>
</feature>
<dbReference type="InterPro" id="IPR001789">
    <property type="entry name" value="Sig_transdc_resp-reg_receiver"/>
</dbReference>
<feature type="transmembrane region" description="Helical" evidence="5">
    <location>
        <begin position="141"/>
        <end position="163"/>
    </location>
</feature>
<evidence type="ECO:0000256" key="3">
    <source>
        <dbReference type="ARBA" id="ARBA00022553"/>
    </source>
</evidence>
<dbReference type="InterPro" id="IPR000700">
    <property type="entry name" value="PAS-assoc_C"/>
</dbReference>
<dbReference type="SUPFAM" id="SSF55785">
    <property type="entry name" value="PYP-like sensor domain (PAS domain)"/>
    <property type="match status" value="1"/>
</dbReference>
<proteinExistence type="predicted"/>
<comment type="catalytic activity">
    <reaction evidence="1">
        <text>ATP + protein L-histidine = ADP + protein N-phospho-L-histidine.</text>
        <dbReference type="EC" id="2.7.13.3"/>
    </reaction>
</comment>
<dbReference type="Proteomes" id="UP000233769">
    <property type="component" value="Chromosome tk0001"/>
</dbReference>
<dbReference type="InterPro" id="IPR005467">
    <property type="entry name" value="His_kinase_dom"/>
</dbReference>
<dbReference type="AlphaFoldDB" id="A0A2N9AZ12"/>
<dbReference type="SUPFAM" id="SSF55874">
    <property type="entry name" value="ATPase domain of HSP90 chaperone/DNA topoisomerase II/histidine kinase"/>
    <property type="match status" value="1"/>
</dbReference>
<feature type="transmembrane region" description="Helical" evidence="5">
    <location>
        <begin position="215"/>
        <end position="236"/>
    </location>
</feature>
<feature type="domain" description="Response regulatory" evidence="7">
    <location>
        <begin position="637"/>
        <end position="748"/>
    </location>
</feature>
<dbReference type="PANTHER" id="PTHR43065:SF49">
    <property type="entry name" value="HISTIDINE KINASE"/>
    <property type="match status" value="1"/>
</dbReference>
<feature type="domain" description="PAS" evidence="8">
    <location>
        <begin position="254"/>
        <end position="325"/>
    </location>
</feature>
<dbReference type="CDD" id="cd00082">
    <property type="entry name" value="HisKA"/>
    <property type="match status" value="1"/>
</dbReference>
<dbReference type="Gene3D" id="1.10.287.130">
    <property type="match status" value="1"/>
</dbReference>
<keyword evidence="11" id="KW-0418">Kinase</keyword>
<evidence type="ECO:0000256" key="5">
    <source>
        <dbReference type="PROSITE-ProRule" id="PRU00244"/>
    </source>
</evidence>
<feature type="transmembrane region" description="Helical" evidence="5">
    <location>
        <begin position="172"/>
        <end position="195"/>
    </location>
</feature>
<evidence type="ECO:0000259" key="10">
    <source>
        <dbReference type="PROSITE" id="PS50924"/>
    </source>
</evidence>
<evidence type="ECO:0000256" key="2">
    <source>
        <dbReference type="ARBA" id="ARBA00012438"/>
    </source>
</evidence>
<dbReference type="SMART" id="SM00086">
    <property type="entry name" value="PAC"/>
    <property type="match status" value="1"/>
</dbReference>
<dbReference type="InterPro" id="IPR004358">
    <property type="entry name" value="Sig_transdc_His_kin-like_C"/>
</dbReference>
<dbReference type="Gene3D" id="3.30.450.20">
    <property type="entry name" value="PAS domain"/>
    <property type="match status" value="1"/>
</dbReference>
<evidence type="ECO:0000256" key="4">
    <source>
        <dbReference type="PROSITE-ProRule" id="PRU00169"/>
    </source>
</evidence>
<dbReference type="Pfam" id="PF02518">
    <property type="entry name" value="HATPase_c"/>
    <property type="match status" value="1"/>
</dbReference>
<dbReference type="InterPro" id="IPR003661">
    <property type="entry name" value="HisK_dim/P_dom"/>
</dbReference>
<dbReference type="InterPro" id="IPR000014">
    <property type="entry name" value="PAS"/>
</dbReference>
<dbReference type="SMART" id="SM00387">
    <property type="entry name" value="HATPase_c"/>
    <property type="match status" value="1"/>
</dbReference>
<dbReference type="InterPro" id="IPR001610">
    <property type="entry name" value="PAC"/>
</dbReference>
<dbReference type="InterPro" id="IPR013656">
    <property type="entry name" value="PAS_4"/>
</dbReference>
<dbReference type="Pfam" id="PF08448">
    <property type="entry name" value="PAS_4"/>
    <property type="match status" value="1"/>
</dbReference>
<dbReference type="InterPro" id="IPR003594">
    <property type="entry name" value="HATPase_dom"/>
</dbReference>
<dbReference type="SUPFAM" id="SSF52172">
    <property type="entry name" value="CheY-like"/>
    <property type="match status" value="1"/>
</dbReference>
<dbReference type="PANTHER" id="PTHR43065">
    <property type="entry name" value="SENSOR HISTIDINE KINASE"/>
    <property type="match status" value="1"/>
</dbReference>
<dbReference type="Pfam" id="PF03707">
    <property type="entry name" value="MHYT"/>
    <property type="match status" value="2"/>
</dbReference>
<dbReference type="EC" id="2.7.13.3" evidence="2"/>
<dbReference type="NCBIfam" id="TIGR00229">
    <property type="entry name" value="sensory_box"/>
    <property type="match status" value="1"/>
</dbReference>
<feature type="transmembrane region" description="Helical" evidence="5">
    <location>
        <begin position="12"/>
        <end position="31"/>
    </location>
</feature>
<keyword evidence="5" id="KW-1133">Transmembrane helix</keyword>
<dbReference type="InterPro" id="IPR011006">
    <property type="entry name" value="CheY-like_superfamily"/>
</dbReference>
<reference evidence="12" key="1">
    <citation type="submission" date="2017-10" db="EMBL/GenBank/DDBJ databases">
        <authorList>
            <person name="Regsiter A."/>
            <person name="William W."/>
        </authorList>
    </citation>
    <scope>NUCLEOTIDE SEQUENCE [LARGE SCALE GENOMIC DNA]</scope>
</reference>
<evidence type="ECO:0000259" key="6">
    <source>
        <dbReference type="PROSITE" id="PS50109"/>
    </source>
</evidence>
<dbReference type="GO" id="GO:0016020">
    <property type="term" value="C:membrane"/>
    <property type="evidence" value="ECO:0007669"/>
    <property type="project" value="UniProtKB-UniRule"/>
</dbReference>
<dbReference type="PRINTS" id="PR00344">
    <property type="entry name" value="BCTRLSENSOR"/>
</dbReference>
<evidence type="ECO:0000259" key="9">
    <source>
        <dbReference type="PROSITE" id="PS50113"/>
    </source>
</evidence>
<evidence type="ECO:0000313" key="11">
    <source>
        <dbReference type="EMBL" id="SOR32560.1"/>
    </source>
</evidence>
<dbReference type="EMBL" id="LT962688">
    <property type="protein sequence ID" value="SOR32560.1"/>
    <property type="molecule type" value="Genomic_DNA"/>
</dbReference>
<organism evidence="11 12">
    <name type="scientific">Methylorubrum extorquens</name>
    <name type="common">Methylobacterium dichloromethanicum</name>
    <name type="synonym">Methylobacterium extorquens</name>
    <dbReference type="NCBI Taxonomy" id="408"/>
    <lineage>
        <taxon>Bacteria</taxon>
        <taxon>Pseudomonadati</taxon>
        <taxon>Pseudomonadota</taxon>
        <taxon>Alphaproteobacteria</taxon>
        <taxon>Hyphomicrobiales</taxon>
        <taxon>Methylobacteriaceae</taxon>
        <taxon>Methylorubrum</taxon>
    </lineage>
</organism>
<keyword evidence="3 4" id="KW-0597">Phosphoprotein</keyword>
<dbReference type="Gene3D" id="3.40.50.2300">
    <property type="match status" value="1"/>
</dbReference>
<dbReference type="CDD" id="cd00130">
    <property type="entry name" value="PAS"/>
    <property type="match status" value="1"/>
</dbReference>
<sequence length="766" mass="82133">MSVSGAHDSTLVTLSVLIATVASYTALDLAGRIRAATGWAAHAWLATAALAMGGGIWAMHFVAMLAFSMPGMEAHYDVSLTLLSLIVPVAVTGIGFAVVNRPRRSRFALAASGLLMGIGIAAMHYTGMAAMHVPASLRYDALWVAVSILIAVGASTIALWLAFKNTGLVQKLVAAGVMGIAVSGMHYTAMYAASFTAHEVTDGGHGNASIGQTNLALAVAAATFLILFLSLIAAMFDRRFAVLAEREAVALRRSEEQFRALYRKTPLPLHALDAEGRIEEVSDAWLDLLGYPRESVVGRPLINFMNEESARRRVQEDWPKLLASGVLRDAEYRFVTQRGEPLDVLLSSQVERDAQGGFLRALGGIVDVTARRRAEEALRQAQKMEAVGRLTGGIAHDFNNLLAVVIGNLDLLRKRLPDDPRLTRLVEHAIQGAERGASLTQRMLSFARRQSLRPEPVCPPDLVRGMEDLLRRSIGPRVQIETHFPLGLPDAYADANQLELALLNLVVNARDAMPNGGTITIGAREQTVGADQVRGLSPGKYVCLWVSDTGTGMNEATLRQAMEPFFTTKGVGKGTGLGLSMVHGLAEQSGGALFLKSRLGAGTTAEVWLPVAEAREETDEVANDADQKVGAATRSLTVLAIDDDALVLANTAAMLDDLGHVVLEASSGEEALTLLRRGRKVDLVITDYAMPGMTGQHLAEAIRAEWPRIPILLATGYAEVVQDSHLALPRLNKPYQQADLANAVADCLKHEDGADRVVAFRPVRGG</sequence>
<evidence type="ECO:0000256" key="1">
    <source>
        <dbReference type="ARBA" id="ARBA00000085"/>
    </source>
</evidence>
<feature type="transmembrane region" description="Helical" evidence="5">
    <location>
        <begin position="43"/>
        <end position="67"/>
    </location>
</feature>
<evidence type="ECO:0000259" key="7">
    <source>
        <dbReference type="PROSITE" id="PS50110"/>
    </source>
</evidence>
<dbReference type="GO" id="GO:0000155">
    <property type="term" value="F:phosphorelay sensor kinase activity"/>
    <property type="evidence" value="ECO:0007669"/>
    <property type="project" value="InterPro"/>
</dbReference>
<feature type="modified residue" description="4-aspartylphosphate" evidence="4">
    <location>
        <position position="687"/>
    </location>
</feature>
<keyword evidence="5" id="KW-0812">Transmembrane</keyword>
<dbReference type="PROSITE" id="PS50924">
    <property type="entry name" value="MHYT"/>
    <property type="match status" value="1"/>
</dbReference>
<dbReference type="Pfam" id="PF00072">
    <property type="entry name" value="Response_reg"/>
    <property type="match status" value="1"/>
</dbReference>
<dbReference type="PROSITE" id="PS50109">
    <property type="entry name" value="HIS_KIN"/>
    <property type="match status" value="1"/>
</dbReference>
<dbReference type="SMART" id="SM00388">
    <property type="entry name" value="HisKA"/>
    <property type="match status" value="1"/>
</dbReference>
<dbReference type="InterPro" id="IPR005330">
    <property type="entry name" value="MHYT_dom"/>
</dbReference>
<dbReference type="SUPFAM" id="SSF47384">
    <property type="entry name" value="Homodimeric domain of signal transducing histidine kinase"/>
    <property type="match status" value="1"/>
</dbReference>
<dbReference type="PROSITE" id="PS50110">
    <property type="entry name" value="RESPONSE_REGULATORY"/>
    <property type="match status" value="1"/>
</dbReference>
<keyword evidence="5" id="KW-0472">Membrane</keyword>
<name>A0A2N9AZ12_METEX</name>
<dbReference type="PROSITE" id="PS50113">
    <property type="entry name" value="PAC"/>
    <property type="match status" value="1"/>
</dbReference>
<dbReference type="InterPro" id="IPR036097">
    <property type="entry name" value="HisK_dim/P_sf"/>
</dbReference>
<protein>
    <recommendedName>
        <fullName evidence="2">histidine kinase</fullName>
        <ecNumber evidence="2">2.7.13.3</ecNumber>
    </recommendedName>
</protein>
<keyword evidence="11" id="KW-0808">Transferase</keyword>
<dbReference type="Gene3D" id="3.30.565.10">
    <property type="entry name" value="Histidine kinase-like ATPase, C-terminal domain"/>
    <property type="match status" value="1"/>
</dbReference>